<accession>A0A835KCE1</accession>
<evidence type="ECO:0000313" key="7">
    <source>
        <dbReference type="EMBL" id="KAF9684985.1"/>
    </source>
</evidence>
<dbReference type="Pfam" id="PF02362">
    <property type="entry name" value="B3"/>
    <property type="match status" value="1"/>
</dbReference>
<keyword evidence="5" id="KW-0539">Nucleus</keyword>
<dbReference type="GO" id="GO:0005634">
    <property type="term" value="C:nucleus"/>
    <property type="evidence" value="ECO:0007669"/>
    <property type="project" value="UniProtKB-SubCell"/>
</dbReference>
<evidence type="ECO:0000256" key="5">
    <source>
        <dbReference type="ARBA" id="ARBA00023242"/>
    </source>
</evidence>
<dbReference type="PROSITE" id="PS50863">
    <property type="entry name" value="B3"/>
    <property type="match status" value="1"/>
</dbReference>
<reference evidence="7 8" key="1">
    <citation type="submission" date="2020-10" db="EMBL/GenBank/DDBJ databases">
        <title>Plant Genome Project.</title>
        <authorList>
            <person name="Zhang R.-G."/>
        </authorList>
    </citation>
    <scope>NUCLEOTIDE SEQUENCE [LARGE SCALE GENOMIC DNA]</scope>
    <source>
        <strain evidence="7">FAFU-HL-1</strain>
        <tissue evidence="7">Leaf</tissue>
    </source>
</reference>
<dbReference type="GO" id="GO:0003677">
    <property type="term" value="F:DNA binding"/>
    <property type="evidence" value="ECO:0007669"/>
    <property type="project" value="UniProtKB-KW"/>
</dbReference>
<dbReference type="PANTHER" id="PTHR31541:SF60">
    <property type="entry name" value="TF-B3 DOMAIN-CONTAINING PROTEIN"/>
    <property type="match status" value="1"/>
</dbReference>
<dbReference type="Proteomes" id="UP000657918">
    <property type="component" value="Unassembled WGS sequence"/>
</dbReference>
<evidence type="ECO:0000259" key="6">
    <source>
        <dbReference type="PROSITE" id="PS50863"/>
    </source>
</evidence>
<name>A0A835KCE1_9ROSI</name>
<dbReference type="OrthoDB" id="1698378at2759"/>
<dbReference type="SUPFAM" id="SSF101936">
    <property type="entry name" value="DNA-binding pseudobarrel domain"/>
    <property type="match status" value="2"/>
</dbReference>
<dbReference type="CDD" id="cd10017">
    <property type="entry name" value="B3_DNA"/>
    <property type="match status" value="2"/>
</dbReference>
<evidence type="ECO:0000256" key="1">
    <source>
        <dbReference type="ARBA" id="ARBA00004123"/>
    </source>
</evidence>
<dbReference type="InterPro" id="IPR015300">
    <property type="entry name" value="DNA-bd_pseudobarrel_sf"/>
</dbReference>
<proteinExistence type="predicted"/>
<dbReference type="EMBL" id="JADGMS010000003">
    <property type="protein sequence ID" value="KAF9684985.1"/>
    <property type="molecule type" value="Genomic_DNA"/>
</dbReference>
<gene>
    <name evidence="7" type="ORF">SADUNF_Sadunf03G0007100</name>
</gene>
<feature type="domain" description="TF-B3" evidence="6">
    <location>
        <begin position="121"/>
        <end position="225"/>
    </location>
</feature>
<dbReference type="InterPro" id="IPR003340">
    <property type="entry name" value="B3_DNA-bd"/>
</dbReference>
<evidence type="ECO:0000313" key="8">
    <source>
        <dbReference type="Proteomes" id="UP000657918"/>
    </source>
</evidence>
<keyword evidence="8" id="KW-1185">Reference proteome</keyword>
<keyword evidence="3" id="KW-0238">DNA-binding</keyword>
<keyword evidence="2" id="KW-0805">Transcription regulation</keyword>
<dbReference type="PANTHER" id="PTHR31541">
    <property type="entry name" value="B3 DOMAIN PLANT PROTEIN-RELATED"/>
    <property type="match status" value="1"/>
</dbReference>
<dbReference type="Gene3D" id="2.40.330.10">
    <property type="entry name" value="DNA-binding pseudobarrel domain"/>
    <property type="match status" value="2"/>
</dbReference>
<comment type="subcellular location">
    <subcellularLocation>
        <location evidence="1">Nucleus</location>
    </subcellularLocation>
</comment>
<keyword evidence="4" id="KW-0804">Transcription</keyword>
<evidence type="ECO:0000256" key="2">
    <source>
        <dbReference type="ARBA" id="ARBA00023015"/>
    </source>
</evidence>
<comment type="caution">
    <text evidence="7">The sequence shown here is derived from an EMBL/GenBank/DDBJ whole genome shotgun (WGS) entry which is preliminary data.</text>
</comment>
<sequence length="239" mass="27299">MPKKLFEKKLSKTDIEYRMSVPMKSLGAFRIRKGEHFKEIGVTDIHGRRKRFRCSTRRADPYPKTVLSTGWTAFAKERGLQGGDEATLFVMDDIKGAEDQLKLFPSQILSESVSSVNMPKMLFTKELSKTDIEYRMSVPMKSLDAFQIGEGEHSKEIGVTDIHGERKMFRCSTRRTDPYPKPVLSTGWTAFAKERGLQEGDEVTLFVMDDIKGAEDLELQIQARRKIKLFGKVIWTAPL</sequence>
<protein>
    <recommendedName>
        <fullName evidence="6">TF-B3 domain-containing protein</fullName>
    </recommendedName>
</protein>
<organism evidence="7 8">
    <name type="scientific">Salix dunnii</name>
    <dbReference type="NCBI Taxonomy" id="1413687"/>
    <lineage>
        <taxon>Eukaryota</taxon>
        <taxon>Viridiplantae</taxon>
        <taxon>Streptophyta</taxon>
        <taxon>Embryophyta</taxon>
        <taxon>Tracheophyta</taxon>
        <taxon>Spermatophyta</taxon>
        <taxon>Magnoliopsida</taxon>
        <taxon>eudicotyledons</taxon>
        <taxon>Gunneridae</taxon>
        <taxon>Pentapetalae</taxon>
        <taxon>rosids</taxon>
        <taxon>fabids</taxon>
        <taxon>Malpighiales</taxon>
        <taxon>Salicaceae</taxon>
        <taxon>Saliceae</taxon>
        <taxon>Salix</taxon>
    </lineage>
</organism>
<evidence type="ECO:0000256" key="3">
    <source>
        <dbReference type="ARBA" id="ARBA00023125"/>
    </source>
</evidence>
<dbReference type="InterPro" id="IPR005508">
    <property type="entry name" value="At2g31720-like"/>
</dbReference>
<evidence type="ECO:0000256" key="4">
    <source>
        <dbReference type="ARBA" id="ARBA00023163"/>
    </source>
</evidence>
<dbReference type="AlphaFoldDB" id="A0A835KCE1"/>